<sequence length="92" mass="10278">MALVISEIKLYELLKAKIGEKEAEAFIEILEQKVENKLQEKTNVFAIKEDLAKIEGKLLSTIGEAKVDIIKWLIATAITIVAVIISFARLSH</sequence>
<name>A0ABV8PYB1_9BACT</name>
<evidence type="ECO:0008006" key="4">
    <source>
        <dbReference type="Google" id="ProtNLM"/>
    </source>
</evidence>
<proteinExistence type="predicted"/>
<protein>
    <recommendedName>
        <fullName evidence="4">DUF1640 domain-containing protein</fullName>
    </recommendedName>
</protein>
<evidence type="ECO:0000313" key="2">
    <source>
        <dbReference type="EMBL" id="MFC4231974.1"/>
    </source>
</evidence>
<evidence type="ECO:0000256" key="1">
    <source>
        <dbReference type="SAM" id="Phobius"/>
    </source>
</evidence>
<dbReference type="EMBL" id="JBHSDC010000015">
    <property type="protein sequence ID" value="MFC4231974.1"/>
    <property type="molecule type" value="Genomic_DNA"/>
</dbReference>
<keyword evidence="1" id="KW-0472">Membrane</keyword>
<keyword evidence="1" id="KW-0812">Transmembrane</keyword>
<keyword evidence="3" id="KW-1185">Reference proteome</keyword>
<accession>A0ABV8PYB1</accession>
<organism evidence="2 3">
    <name type="scientific">Parasediminibacterium paludis</name>
    <dbReference type="NCBI Taxonomy" id="908966"/>
    <lineage>
        <taxon>Bacteria</taxon>
        <taxon>Pseudomonadati</taxon>
        <taxon>Bacteroidota</taxon>
        <taxon>Chitinophagia</taxon>
        <taxon>Chitinophagales</taxon>
        <taxon>Chitinophagaceae</taxon>
        <taxon>Parasediminibacterium</taxon>
    </lineage>
</organism>
<gene>
    <name evidence="2" type="ORF">ACFOW1_08735</name>
</gene>
<evidence type="ECO:0000313" key="3">
    <source>
        <dbReference type="Proteomes" id="UP001595906"/>
    </source>
</evidence>
<dbReference type="Proteomes" id="UP001595906">
    <property type="component" value="Unassembled WGS sequence"/>
</dbReference>
<comment type="caution">
    <text evidence="2">The sequence shown here is derived from an EMBL/GenBank/DDBJ whole genome shotgun (WGS) entry which is preliminary data.</text>
</comment>
<reference evidence="3" key="1">
    <citation type="journal article" date="2019" name="Int. J. Syst. Evol. Microbiol.">
        <title>The Global Catalogue of Microorganisms (GCM) 10K type strain sequencing project: providing services to taxonomists for standard genome sequencing and annotation.</title>
        <authorList>
            <consortium name="The Broad Institute Genomics Platform"/>
            <consortium name="The Broad Institute Genome Sequencing Center for Infectious Disease"/>
            <person name="Wu L."/>
            <person name="Ma J."/>
        </authorList>
    </citation>
    <scope>NUCLEOTIDE SEQUENCE [LARGE SCALE GENOMIC DNA]</scope>
    <source>
        <strain evidence="3">CECT 8010</strain>
    </source>
</reference>
<feature type="transmembrane region" description="Helical" evidence="1">
    <location>
        <begin position="69"/>
        <end position="90"/>
    </location>
</feature>
<keyword evidence="1" id="KW-1133">Transmembrane helix</keyword>
<dbReference type="RefSeq" id="WP_379013642.1">
    <property type="nucleotide sequence ID" value="NZ_JBHSDC010000015.1"/>
</dbReference>